<dbReference type="CDD" id="cd00067">
    <property type="entry name" value="GAL4"/>
    <property type="match status" value="1"/>
</dbReference>
<dbReference type="Gene3D" id="4.10.240.10">
    <property type="entry name" value="Zn(2)-C6 fungal-type DNA-binding domain"/>
    <property type="match status" value="1"/>
</dbReference>
<dbReference type="Pfam" id="PF11951">
    <property type="entry name" value="Fungal_trans_2"/>
    <property type="match status" value="1"/>
</dbReference>
<evidence type="ECO:0000256" key="5">
    <source>
        <dbReference type="ARBA" id="ARBA00023163"/>
    </source>
</evidence>
<keyword evidence="9" id="KW-1185">Reference proteome</keyword>
<dbReference type="AlphaFoldDB" id="A0A6A5YH05"/>
<dbReference type="GO" id="GO:0000981">
    <property type="term" value="F:DNA-binding transcription factor activity, RNA polymerase II-specific"/>
    <property type="evidence" value="ECO:0007669"/>
    <property type="project" value="InterPro"/>
</dbReference>
<evidence type="ECO:0000313" key="8">
    <source>
        <dbReference type="EMBL" id="KAF2105994.1"/>
    </source>
</evidence>
<dbReference type="GO" id="GO:0008270">
    <property type="term" value="F:zinc ion binding"/>
    <property type="evidence" value="ECO:0007669"/>
    <property type="project" value="InterPro"/>
</dbReference>
<evidence type="ECO:0000256" key="2">
    <source>
        <dbReference type="ARBA" id="ARBA00022833"/>
    </source>
</evidence>
<dbReference type="EMBL" id="ML977368">
    <property type="protein sequence ID" value="KAF2105994.1"/>
    <property type="molecule type" value="Genomic_DNA"/>
</dbReference>
<keyword evidence="4" id="KW-0238">DNA-binding</keyword>
<evidence type="ECO:0000256" key="4">
    <source>
        <dbReference type="ARBA" id="ARBA00023125"/>
    </source>
</evidence>
<proteinExistence type="predicted"/>
<keyword evidence="3" id="KW-0805">Transcription regulation</keyword>
<evidence type="ECO:0000256" key="6">
    <source>
        <dbReference type="ARBA" id="ARBA00023242"/>
    </source>
</evidence>
<evidence type="ECO:0000256" key="1">
    <source>
        <dbReference type="ARBA" id="ARBA00022723"/>
    </source>
</evidence>
<dbReference type="InterPro" id="IPR001138">
    <property type="entry name" value="Zn2Cys6_DnaBD"/>
</dbReference>
<evidence type="ECO:0000256" key="3">
    <source>
        <dbReference type="ARBA" id="ARBA00023015"/>
    </source>
</evidence>
<dbReference type="PANTHER" id="PTHR36206">
    <property type="entry name" value="ASPERCRYPTIN BIOSYNTHESIS CLUSTER-SPECIFIC TRANSCRIPTION REGULATOR ATNN-RELATED"/>
    <property type="match status" value="1"/>
</dbReference>
<dbReference type="PROSITE" id="PS00463">
    <property type="entry name" value="ZN2_CY6_FUNGAL_1"/>
    <property type="match status" value="1"/>
</dbReference>
<dbReference type="InterPro" id="IPR021858">
    <property type="entry name" value="Fun_TF"/>
</dbReference>
<organism evidence="8 9">
    <name type="scientific">Lophiotrema nucula</name>
    <dbReference type="NCBI Taxonomy" id="690887"/>
    <lineage>
        <taxon>Eukaryota</taxon>
        <taxon>Fungi</taxon>
        <taxon>Dikarya</taxon>
        <taxon>Ascomycota</taxon>
        <taxon>Pezizomycotina</taxon>
        <taxon>Dothideomycetes</taxon>
        <taxon>Pleosporomycetidae</taxon>
        <taxon>Pleosporales</taxon>
        <taxon>Lophiotremataceae</taxon>
        <taxon>Lophiotrema</taxon>
    </lineage>
</organism>
<sequence>MTGDSPADSNGGKRRTGRTKAKPCRTCKIRKVKCDERQPVCYRCISTGRACGGYGIWERPDPGIVSRNVSDSPPTMACIPVHATPKEIEYFDWFKYRTAIKIPGAFALPFWKTLIFQASMSEPVVWHALMTLSSVHREVIVDGSLLGRDNSRFVEGEQFALQHYNKAIQHLQSHLSSQQKASKRSALVTCIVFVCAEYFRGYFQTAQTHLQNGLRVLEELRGETTCERTSDVVDDWILAAFSRYRLQMELFKYTYTHTCSSFHNLEIEMSVTTFQSIEEAWKQLEWMLNSIFELNELVRQRNFSHETLEDDQSDLIAYQRQLRLDLARWRKAYQTSREHLHNLERSGQTERILRIHHAMASIMVDTCLSPDDESMFDSCTERFICIIKDGIDMYRFGTQYLPKVSLMTRRKHLSRSIVDVGWIAPIYYTALKCRVHRIRLHAVRLFHSVSHREGIYDSRICACVAEALVKIEEDGHFDDLDATDDFQLTSPPSVHDLATPPLPKNFRFEEVEVLLPDGPTENVAVRYRKGQKWKEICVFVSDYGNAPTR</sequence>
<dbReference type="SMART" id="SM00066">
    <property type="entry name" value="GAL4"/>
    <property type="match status" value="1"/>
</dbReference>
<feature type="domain" description="Zn(2)-C6 fungal-type" evidence="7">
    <location>
        <begin position="23"/>
        <end position="51"/>
    </location>
</feature>
<protein>
    <recommendedName>
        <fullName evidence="7">Zn(2)-C6 fungal-type domain-containing protein</fullName>
    </recommendedName>
</protein>
<dbReference type="PROSITE" id="PS50048">
    <property type="entry name" value="ZN2_CY6_FUNGAL_2"/>
    <property type="match status" value="1"/>
</dbReference>
<keyword evidence="5" id="KW-0804">Transcription</keyword>
<dbReference type="PANTHER" id="PTHR36206:SF16">
    <property type="entry name" value="TRANSCRIPTION FACTOR DOMAIN-CONTAINING PROTEIN-RELATED"/>
    <property type="match status" value="1"/>
</dbReference>
<keyword evidence="2" id="KW-0862">Zinc</keyword>
<keyword evidence="1" id="KW-0479">Metal-binding</keyword>
<gene>
    <name evidence="8" type="ORF">BDV96DRAFT_559749</name>
</gene>
<dbReference type="GO" id="GO:0003677">
    <property type="term" value="F:DNA binding"/>
    <property type="evidence" value="ECO:0007669"/>
    <property type="project" value="UniProtKB-KW"/>
</dbReference>
<name>A0A6A5YH05_9PLEO</name>
<dbReference type="Proteomes" id="UP000799770">
    <property type="component" value="Unassembled WGS sequence"/>
</dbReference>
<dbReference type="InterPro" id="IPR036864">
    <property type="entry name" value="Zn2-C6_fun-type_DNA-bd_sf"/>
</dbReference>
<dbReference type="SUPFAM" id="SSF57701">
    <property type="entry name" value="Zn2/Cys6 DNA-binding domain"/>
    <property type="match status" value="1"/>
</dbReference>
<dbReference type="OrthoDB" id="3172332at2759"/>
<dbReference type="InterPro" id="IPR052360">
    <property type="entry name" value="Transcr_Regulatory_Proteins"/>
</dbReference>
<keyword evidence="6" id="KW-0539">Nucleus</keyword>
<dbReference type="Pfam" id="PF00172">
    <property type="entry name" value="Zn_clus"/>
    <property type="match status" value="1"/>
</dbReference>
<evidence type="ECO:0000259" key="7">
    <source>
        <dbReference type="PROSITE" id="PS50048"/>
    </source>
</evidence>
<reference evidence="8" key="1">
    <citation type="journal article" date="2020" name="Stud. Mycol.">
        <title>101 Dothideomycetes genomes: a test case for predicting lifestyles and emergence of pathogens.</title>
        <authorList>
            <person name="Haridas S."/>
            <person name="Albert R."/>
            <person name="Binder M."/>
            <person name="Bloem J."/>
            <person name="Labutti K."/>
            <person name="Salamov A."/>
            <person name="Andreopoulos B."/>
            <person name="Baker S."/>
            <person name="Barry K."/>
            <person name="Bills G."/>
            <person name="Bluhm B."/>
            <person name="Cannon C."/>
            <person name="Castanera R."/>
            <person name="Culley D."/>
            <person name="Daum C."/>
            <person name="Ezra D."/>
            <person name="Gonzalez J."/>
            <person name="Henrissat B."/>
            <person name="Kuo A."/>
            <person name="Liang C."/>
            <person name="Lipzen A."/>
            <person name="Lutzoni F."/>
            <person name="Magnuson J."/>
            <person name="Mondo S."/>
            <person name="Nolan M."/>
            <person name="Ohm R."/>
            <person name="Pangilinan J."/>
            <person name="Park H.-J."/>
            <person name="Ramirez L."/>
            <person name="Alfaro M."/>
            <person name="Sun H."/>
            <person name="Tritt A."/>
            <person name="Yoshinaga Y."/>
            <person name="Zwiers L.-H."/>
            <person name="Turgeon B."/>
            <person name="Goodwin S."/>
            <person name="Spatafora J."/>
            <person name="Crous P."/>
            <person name="Grigoriev I."/>
        </authorList>
    </citation>
    <scope>NUCLEOTIDE SEQUENCE</scope>
    <source>
        <strain evidence="8">CBS 627.86</strain>
    </source>
</reference>
<accession>A0A6A5YH05</accession>
<evidence type="ECO:0000313" key="9">
    <source>
        <dbReference type="Proteomes" id="UP000799770"/>
    </source>
</evidence>